<dbReference type="Proteomes" id="UP000326169">
    <property type="component" value="Unassembled WGS sequence"/>
</dbReference>
<evidence type="ECO:0008006" key="3">
    <source>
        <dbReference type="Google" id="ProtNLM"/>
    </source>
</evidence>
<gene>
    <name evidence="1" type="ORF">NIES46_05260</name>
</gene>
<organism evidence="1 2">
    <name type="scientific">Limnospira platensis NIES-46</name>
    <dbReference type="NCBI Taxonomy" id="1236695"/>
    <lineage>
        <taxon>Bacteria</taxon>
        <taxon>Bacillati</taxon>
        <taxon>Cyanobacteriota</taxon>
        <taxon>Cyanophyceae</taxon>
        <taxon>Oscillatoriophycideae</taxon>
        <taxon>Oscillatoriales</taxon>
        <taxon>Sirenicapillariaceae</taxon>
        <taxon>Limnospira</taxon>
    </lineage>
</organism>
<name>A0A5M3T3W0_LIMPL</name>
<evidence type="ECO:0000313" key="1">
    <source>
        <dbReference type="EMBL" id="GCE92486.1"/>
    </source>
</evidence>
<protein>
    <recommendedName>
        <fullName evidence="3">Inorganic pyrophosphatase</fullName>
    </recommendedName>
</protein>
<reference evidence="1 2" key="1">
    <citation type="journal article" date="2019" name="J Genomics">
        <title>The Draft Genome of a Hydrogen-producing Cyanobacterium, Arthrospira platensis NIES-46.</title>
        <authorList>
            <person name="Suzuki S."/>
            <person name="Yamaguchi H."/>
            <person name="Kawachi M."/>
        </authorList>
    </citation>
    <scope>NUCLEOTIDE SEQUENCE [LARGE SCALE GENOMIC DNA]</scope>
    <source>
        <strain evidence="1 2">NIES-46</strain>
    </source>
</reference>
<evidence type="ECO:0000313" key="2">
    <source>
        <dbReference type="Proteomes" id="UP000326169"/>
    </source>
</evidence>
<proteinExistence type="predicted"/>
<sequence>MTELNGPYSDRQWIEQVNDLLIEVARAALADIPKLPGTVSTSALPLAQQAIAIKNQAGLYQSTNWQWQEAHLDWVGRVREFLLELSRIALSDRPSLPENIAHRALMLAETAQDIQEALENSEPISTSATNENREGSRNLDVNGRFNQLRDQIKTECSGSVNANDPLWQQVLTLLDVAQTQYNDLRKN</sequence>
<dbReference type="RefSeq" id="WP_006617124.1">
    <property type="nucleotide sequence ID" value="NZ_BIMW01000019.1"/>
</dbReference>
<dbReference type="EMBL" id="BIMW01000019">
    <property type="protein sequence ID" value="GCE92486.1"/>
    <property type="molecule type" value="Genomic_DNA"/>
</dbReference>
<accession>A0A5M3T3W0</accession>
<dbReference type="GeneID" id="301681491"/>
<keyword evidence="2" id="KW-1185">Reference proteome</keyword>
<comment type="caution">
    <text evidence="1">The sequence shown here is derived from an EMBL/GenBank/DDBJ whole genome shotgun (WGS) entry which is preliminary data.</text>
</comment>